<dbReference type="InterPro" id="IPR008964">
    <property type="entry name" value="Invasin/intimin_cell_adhesion"/>
</dbReference>
<organism evidence="3 4">
    <name type="scientific">Methanobrevibacter thaueri</name>
    <dbReference type="NCBI Taxonomy" id="190975"/>
    <lineage>
        <taxon>Archaea</taxon>
        <taxon>Methanobacteriati</taxon>
        <taxon>Methanobacteriota</taxon>
        <taxon>Methanomada group</taxon>
        <taxon>Methanobacteria</taxon>
        <taxon>Methanobacteriales</taxon>
        <taxon>Methanobacteriaceae</taxon>
        <taxon>Methanobrevibacter</taxon>
    </lineage>
</organism>
<dbReference type="PROSITE" id="PS51127">
    <property type="entry name" value="BIG1"/>
    <property type="match status" value="1"/>
</dbReference>
<evidence type="ECO:0000313" key="4">
    <source>
        <dbReference type="Proteomes" id="UP000783037"/>
    </source>
</evidence>
<comment type="similarity">
    <text evidence="1">Belongs to the intimin/invasin family.</text>
</comment>
<dbReference type="InterPro" id="IPR013783">
    <property type="entry name" value="Ig-like_fold"/>
</dbReference>
<dbReference type="SUPFAM" id="SSF49373">
    <property type="entry name" value="Invasin/intimin cell-adhesion fragments"/>
    <property type="match status" value="2"/>
</dbReference>
<gene>
    <name evidence="3" type="ORF">E7Z79_06535</name>
</gene>
<accession>A0A8T3VFP0</accession>
<dbReference type="Proteomes" id="UP000783037">
    <property type="component" value="Unassembled WGS sequence"/>
</dbReference>
<evidence type="ECO:0000256" key="1">
    <source>
        <dbReference type="ARBA" id="ARBA00010116"/>
    </source>
</evidence>
<dbReference type="InterPro" id="IPR003344">
    <property type="entry name" value="Big_1_dom"/>
</dbReference>
<evidence type="ECO:0000259" key="2">
    <source>
        <dbReference type="PROSITE" id="PS51127"/>
    </source>
</evidence>
<evidence type="ECO:0000313" key="3">
    <source>
        <dbReference type="EMBL" id="MBE6502084.1"/>
    </source>
</evidence>
<dbReference type="EMBL" id="SUTK01000029">
    <property type="protein sequence ID" value="MBE6502084.1"/>
    <property type="molecule type" value="Genomic_DNA"/>
</dbReference>
<protein>
    <submittedName>
        <fullName evidence="3">Ig-like domain repeat protein</fullName>
    </submittedName>
</protein>
<name>A0A8T3VFP0_9EURY</name>
<feature type="domain" description="Big-1" evidence="2">
    <location>
        <begin position="279"/>
        <end position="371"/>
    </location>
</feature>
<comment type="caution">
    <text evidence="3">The sequence shown here is derived from an EMBL/GenBank/DDBJ whole genome shotgun (WGS) entry which is preliminary data.</text>
</comment>
<dbReference type="Gene3D" id="2.60.40.10">
    <property type="entry name" value="Immunoglobulins"/>
    <property type="match status" value="2"/>
</dbReference>
<proteinExistence type="inferred from homology"/>
<reference evidence="3" key="1">
    <citation type="submission" date="2019-04" db="EMBL/GenBank/DDBJ databases">
        <title>Evolution of Biomass-Degrading Anaerobic Consortia Revealed by Metagenomics.</title>
        <authorList>
            <person name="Peng X."/>
        </authorList>
    </citation>
    <scope>NUCLEOTIDE SEQUENCE</scope>
    <source>
        <strain evidence="3">SIG18</strain>
    </source>
</reference>
<sequence>MKIRQNLFLVFMVMISLCIITAASAADNVTDAVEITDDADEVQVIDNVDEENIAVENDVVLEENVETADEPILSAANSDDEPVLTAANGDDEPALGESSFSFGKGGNGSSFNISDIKFDFGNGTSIDLGSLLNGTSISFGNGTSFNISSLLNSNMTFGNGTSFNLTQILNMTGNGTGSFNISSILDMIGGKSSKITFEAKDIKQTYSGPITFKVTVLDGDKPVAQQTVIFTVDNKDYVGRTDENGTATISLNLAAGTHYIYTEYNNVLGKNKIDISKAASKLTAKKKTFKAKTKVKKYAITLKNNKGKAIKNAKVTLKVKGKTYTAKTNSKGKATFKIKKLTKKGKYTAKVKFAGNGYYKASSASKKIVIK</sequence>
<dbReference type="AlphaFoldDB" id="A0A8T3VFP0"/>
<dbReference type="RefSeq" id="WP_303739173.1">
    <property type="nucleotide sequence ID" value="NZ_SUTK01000029.1"/>
</dbReference>